<reference evidence="4" key="1">
    <citation type="submission" date="2019-07" db="EMBL/GenBank/DDBJ databases">
        <title>De Novo Assembly of kiwifruit Actinidia rufa.</title>
        <authorList>
            <person name="Sugita-Konishi S."/>
            <person name="Sato K."/>
            <person name="Mori E."/>
            <person name="Abe Y."/>
            <person name="Kisaki G."/>
            <person name="Hamano K."/>
            <person name="Suezawa K."/>
            <person name="Otani M."/>
            <person name="Fukuda T."/>
            <person name="Manabe T."/>
            <person name="Gomi K."/>
            <person name="Tabuchi M."/>
            <person name="Akimitsu K."/>
            <person name="Kataoka I."/>
        </authorList>
    </citation>
    <scope>NUCLEOTIDE SEQUENCE [LARGE SCALE GENOMIC DNA]</scope>
    <source>
        <strain evidence="4">cv. Fuchu</strain>
    </source>
</reference>
<feature type="transmembrane region" description="Helical" evidence="1">
    <location>
        <begin position="197"/>
        <end position="216"/>
    </location>
</feature>
<keyword evidence="1" id="KW-1133">Transmembrane helix</keyword>
<proteinExistence type="predicted"/>
<protein>
    <recommendedName>
        <fullName evidence="2">Retroviral polymerase SH3-like domain-containing protein</fullName>
    </recommendedName>
</protein>
<evidence type="ECO:0000313" key="4">
    <source>
        <dbReference type="Proteomes" id="UP000585474"/>
    </source>
</evidence>
<dbReference type="PANTHER" id="PTHR11439">
    <property type="entry name" value="GAG-POL-RELATED RETROTRANSPOSON"/>
    <property type="match status" value="1"/>
</dbReference>
<dbReference type="AlphaFoldDB" id="A0A7J0DR16"/>
<dbReference type="OrthoDB" id="1305140at2759"/>
<keyword evidence="1" id="KW-0472">Membrane</keyword>
<evidence type="ECO:0000313" key="3">
    <source>
        <dbReference type="EMBL" id="GFS40473.1"/>
    </source>
</evidence>
<dbReference type="EMBL" id="BJWL01000350">
    <property type="protein sequence ID" value="GFS40473.1"/>
    <property type="molecule type" value="Genomic_DNA"/>
</dbReference>
<evidence type="ECO:0000259" key="2">
    <source>
        <dbReference type="Pfam" id="PF25597"/>
    </source>
</evidence>
<dbReference type="Pfam" id="PF25597">
    <property type="entry name" value="SH3_retrovirus"/>
    <property type="match status" value="1"/>
</dbReference>
<dbReference type="Proteomes" id="UP000585474">
    <property type="component" value="Unassembled WGS sequence"/>
</dbReference>
<keyword evidence="1" id="KW-0812">Transmembrane</keyword>
<dbReference type="InterPro" id="IPR057670">
    <property type="entry name" value="SH3_retrovirus"/>
</dbReference>
<feature type="domain" description="Retroviral polymerase SH3-like" evidence="2">
    <location>
        <begin position="2"/>
        <end position="59"/>
    </location>
</feature>
<comment type="caution">
    <text evidence="3">The sequence shown here is derived from an EMBL/GenBank/DDBJ whole genome shotgun (WGS) entry which is preliminary data.</text>
</comment>
<gene>
    <name evidence="3" type="ORF">Acr_00g0068770</name>
</gene>
<keyword evidence="4" id="KW-1185">Reference proteome</keyword>
<sequence length="228" mass="25392">MCYVHALDRGRDKLDPCTIKCVFLGYSRTQKGIGVIPLLLVISLCVDVTFNESLTYFTAPQPSPPPNYYLPTLVPVAPPRQEKPLQESCKVVANLPENRESALLSRKLVGNAPQSRLAGAPIGHGWCDGWGKQSRHVRVVIQFMSTPRSIHWEVALRIIRYLRVHPGRGIMYRANGHLQVEAFTDANRAGSPSDKRLGVFAYALAWVLCVPLLHFMSLTVESILHVLA</sequence>
<organism evidence="3 4">
    <name type="scientific">Actinidia rufa</name>
    <dbReference type="NCBI Taxonomy" id="165716"/>
    <lineage>
        <taxon>Eukaryota</taxon>
        <taxon>Viridiplantae</taxon>
        <taxon>Streptophyta</taxon>
        <taxon>Embryophyta</taxon>
        <taxon>Tracheophyta</taxon>
        <taxon>Spermatophyta</taxon>
        <taxon>Magnoliopsida</taxon>
        <taxon>eudicotyledons</taxon>
        <taxon>Gunneridae</taxon>
        <taxon>Pentapetalae</taxon>
        <taxon>asterids</taxon>
        <taxon>Ericales</taxon>
        <taxon>Actinidiaceae</taxon>
        <taxon>Actinidia</taxon>
    </lineage>
</organism>
<name>A0A7J0DR16_9ERIC</name>
<evidence type="ECO:0000256" key="1">
    <source>
        <dbReference type="SAM" id="Phobius"/>
    </source>
</evidence>
<accession>A0A7J0DR16</accession>
<dbReference type="PANTHER" id="PTHR11439:SF484">
    <property type="entry name" value="REVERSE TRANSCRIPTASE TY1_COPIA-TYPE DOMAIN-CONTAINING PROTEIN"/>
    <property type="match status" value="1"/>
</dbReference>